<name>A0A5B7CYS5_PORTR</name>
<evidence type="ECO:0000313" key="3">
    <source>
        <dbReference type="Proteomes" id="UP000324222"/>
    </source>
</evidence>
<sequence length="87" mass="9535">MMKLEQGSTVVGWEEAVGGRHRASSSVPHPLRQSQASHHLTLRDAPTRRKTRMSGLLSSTCRNHTASPPSGGRQGTTDPHVNHKPEY</sequence>
<dbReference type="AlphaFoldDB" id="A0A5B7CYS5"/>
<evidence type="ECO:0000313" key="2">
    <source>
        <dbReference type="EMBL" id="MPC12593.1"/>
    </source>
</evidence>
<gene>
    <name evidence="2" type="ORF">E2C01_005296</name>
</gene>
<feature type="compositionally biased region" description="Polar residues" evidence="1">
    <location>
        <begin position="24"/>
        <end position="38"/>
    </location>
</feature>
<protein>
    <submittedName>
        <fullName evidence="2">Uncharacterized protein</fullName>
    </submittedName>
</protein>
<keyword evidence="3" id="KW-1185">Reference proteome</keyword>
<dbReference type="EMBL" id="VSRR010000224">
    <property type="protein sequence ID" value="MPC12593.1"/>
    <property type="molecule type" value="Genomic_DNA"/>
</dbReference>
<comment type="caution">
    <text evidence="2">The sequence shown here is derived from an EMBL/GenBank/DDBJ whole genome shotgun (WGS) entry which is preliminary data.</text>
</comment>
<organism evidence="2 3">
    <name type="scientific">Portunus trituberculatus</name>
    <name type="common">Swimming crab</name>
    <name type="synonym">Neptunus trituberculatus</name>
    <dbReference type="NCBI Taxonomy" id="210409"/>
    <lineage>
        <taxon>Eukaryota</taxon>
        <taxon>Metazoa</taxon>
        <taxon>Ecdysozoa</taxon>
        <taxon>Arthropoda</taxon>
        <taxon>Crustacea</taxon>
        <taxon>Multicrustacea</taxon>
        <taxon>Malacostraca</taxon>
        <taxon>Eumalacostraca</taxon>
        <taxon>Eucarida</taxon>
        <taxon>Decapoda</taxon>
        <taxon>Pleocyemata</taxon>
        <taxon>Brachyura</taxon>
        <taxon>Eubrachyura</taxon>
        <taxon>Portunoidea</taxon>
        <taxon>Portunidae</taxon>
        <taxon>Portuninae</taxon>
        <taxon>Portunus</taxon>
    </lineage>
</organism>
<reference evidence="2 3" key="1">
    <citation type="submission" date="2019-05" db="EMBL/GenBank/DDBJ databases">
        <title>Another draft genome of Portunus trituberculatus and its Hox gene families provides insights of decapod evolution.</title>
        <authorList>
            <person name="Jeong J.-H."/>
            <person name="Song I."/>
            <person name="Kim S."/>
            <person name="Choi T."/>
            <person name="Kim D."/>
            <person name="Ryu S."/>
            <person name="Kim W."/>
        </authorList>
    </citation>
    <scope>NUCLEOTIDE SEQUENCE [LARGE SCALE GENOMIC DNA]</scope>
    <source>
        <tissue evidence="2">Muscle</tissue>
    </source>
</reference>
<proteinExistence type="predicted"/>
<feature type="region of interest" description="Disordered" evidence="1">
    <location>
        <begin position="1"/>
        <end position="87"/>
    </location>
</feature>
<feature type="compositionally biased region" description="Polar residues" evidence="1">
    <location>
        <begin position="56"/>
        <end position="68"/>
    </location>
</feature>
<accession>A0A5B7CYS5</accession>
<evidence type="ECO:0000256" key="1">
    <source>
        <dbReference type="SAM" id="MobiDB-lite"/>
    </source>
</evidence>
<dbReference type="Proteomes" id="UP000324222">
    <property type="component" value="Unassembled WGS sequence"/>
</dbReference>